<dbReference type="AlphaFoldDB" id="A0A1F6CU05"/>
<evidence type="ECO:0000313" key="2">
    <source>
        <dbReference type="EMBL" id="OGG52550.1"/>
    </source>
</evidence>
<keyword evidence="1" id="KW-0472">Membrane</keyword>
<proteinExistence type="predicted"/>
<evidence type="ECO:0000313" key="3">
    <source>
        <dbReference type="Proteomes" id="UP000176863"/>
    </source>
</evidence>
<evidence type="ECO:0000256" key="1">
    <source>
        <dbReference type="SAM" id="Phobius"/>
    </source>
</evidence>
<reference evidence="2 3" key="1">
    <citation type="journal article" date="2016" name="Nat. Commun.">
        <title>Thousands of microbial genomes shed light on interconnected biogeochemical processes in an aquifer system.</title>
        <authorList>
            <person name="Anantharaman K."/>
            <person name="Brown C.T."/>
            <person name="Hug L.A."/>
            <person name="Sharon I."/>
            <person name="Castelle C.J."/>
            <person name="Probst A.J."/>
            <person name="Thomas B.C."/>
            <person name="Singh A."/>
            <person name="Wilkins M.J."/>
            <person name="Karaoz U."/>
            <person name="Brodie E.L."/>
            <person name="Williams K.H."/>
            <person name="Hubbard S.S."/>
            <person name="Banfield J.F."/>
        </authorList>
    </citation>
    <scope>NUCLEOTIDE SEQUENCE [LARGE SCALE GENOMIC DNA]</scope>
</reference>
<comment type="caution">
    <text evidence="2">The sequence shown here is derived from an EMBL/GenBank/DDBJ whole genome shotgun (WGS) entry which is preliminary data.</text>
</comment>
<dbReference type="EMBL" id="MFKT01000027">
    <property type="protein sequence ID" value="OGG52550.1"/>
    <property type="molecule type" value="Genomic_DNA"/>
</dbReference>
<keyword evidence="1" id="KW-0812">Transmembrane</keyword>
<protein>
    <submittedName>
        <fullName evidence="2">Uncharacterized protein</fullName>
    </submittedName>
</protein>
<name>A0A1F6CU05_9BACT</name>
<keyword evidence="1" id="KW-1133">Transmembrane helix</keyword>
<dbReference type="Proteomes" id="UP000176863">
    <property type="component" value="Unassembled WGS sequence"/>
</dbReference>
<accession>A0A1F6CU05</accession>
<feature type="transmembrane region" description="Helical" evidence="1">
    <location>
        <begin position="6"/>
        <end position="29"/>
    </location>
</feature>
<gene>
    <name evidence="2" type="ORF">A2851_01550</name>
</gene>
<sequence>MKRGTLSNPIFLIVGVPLLFLVVVGLIGYTPNLFVHPKHDFLYVTMNNYNYYGNDNTNFYVGDGQLKAYQDPRSLPPLSNQTPETDADRRIRSLQSMQLNLFDVSDWKSRPISFEDAQELRYDPASVSPDGYSIERSQSADGFFPFFFIDGGRGEFVIRKGLGSRTLPISNDYYSYRGSGLVGWVIE</sequence>
<organism evidence="2 3">
    <name type="scientific">Candidatus Kaiserbacteria bacterium RIFCSPHIGHO2_01_FULL_53_29</name>
    <dbReference type="NCBI Taxonomy" id="1798480"/>
    <lineage>
        <taxon>Bacteria</taxon>
        <taxon>Candidatus Kaiseribacteriota</taxon>
    </lineage>
</organism>